<evidence type="ECO:0000256" key="9">
    <source>
        <dbReference type="ARBA" id="ARBA00043261"/>
    </source>
</evidence>
<feature type="domain" description="WAP" evidence="11">
    <location>
        <begin position="7"/>
        <end position="53"/>
    </location>
</feature>
<dbReference type="GO" id="GO:0019828">
    <property type="term" value="F:aspartic-type endopeptidase inhibitor activity"/>
    <property type="evidence" value="ECO:0007669"/>
    <property type="project" value="UniProtKB-KW"/>
</dbReference>
<dbReference type="PRINTS" id="PR00003">
    <property type="entry name" value="4DISULPHCORE"/>
</dbReference>
<evidence type="ECO:0000256" key="4">
    <source>
        <dbReference type="ARBA" id="ARBA00022729"/>
    </source>
</evidence>
<feature type="region of interest" description="Disordered" evidence="10">
    <location>
        <begin position="58"/>
        <end position="123"/>
    </location>
</feature>
<sequence length="179" mass="18715">MGPSSVGAEKPGVCPQLQESTTVCVKECSSDNHCLDNLKCCQAGCSFVCSTPNGNPSATWQGQGGAAEGCERRERTGSGKKGTPDPGTREGLNEEELQSTTPSANHISPSERGQVSTAPPPPAVAVEEDNLEKQGTCPSVDFPKLGICEDQCQVDSQCPGNMKCCRNGCGKMTCTTPKF</sequence>
<dbReference type="SMART" id="SM00217">
    <property type="entry name" value="WAP"/>
    <property type="match status" value="2"/>
</dbReference>
<gene>
    <name evidence="12" type="ORF">A6R68_20438</name>
</gene>
<protein>
    <recommendedName>
        <fullName evidence="8">WAP four-disulfide core domain protein 2</fullName>
    </recommendedName>
</protein>
<organism evidence="12 13">
    <name type="scientific">Neotoma lepida</name>
    <name type="common">Desert woodrat</name>
    <dbReference type="NCBI Taxonomy" id="56216"/>
    <lineage>
        <taxon>Eukaryota</taxon>
        <taxon>Metazoa</taxon>
        <taxon>Chordata</taxon>
        <taxon>Craniata</taxon>
        <taxon>Vertebrata</taxon>
        <taxon>Euteleostomi</taxon>
        <taxon>Mammalia</taxon>
        <taxon>Eutheria</taxon>
        <taxon>Euarchontoglires</taxon>
        <taxon>Glires</taxon>
        <taxon>Rodentia</taxon>
        <taxon>Myomorpha</taxon>
        <taxon>Muroidea</taxon>
        <taxon>Cricetidae</taxon>
        <taxon>Neotominae</taxon>
        <taxon>Neotoma</taxon>
    </lineage>
</organism>
<name>A0A1A6HSU9_NEOLE</name>
<evidence type="ECO:0000256" key="7">
    <source>
        <dbReference type="ARBA" id="ARBA00038536"/>
    </source>
</evidence>
<dbReference type="STRING" id="56216.A0A1A6HSU9"/>
<reference evidence="12 13" key="1">
    <citation type="submission" date="2016-06" db="EMBL/GenBank/DDBJ databases">
        <title>The Draft Genome Sequence and Annotation of the Desert Woodrat Neotoma lepida.</title>
        <authorList>
            <person name="Campbell M."/>
            <person name="Oakeson K.F."/>
            <person name="Yandell M."/>
            <person name="Halpert J.R."/>
            <person name="Dearing D."/>
        </authorList>
    </citation>
    <scope>NUCLEOTIDE SEQUENCE [LARGE SCALE GENOMIC DNA]</scope>
    <source>
        <strain evidence="12">417</strain>
        <tissue evidence="12">Liver</tissue>
    </source>
</reference>
<dbReference type="CDD" id="cd00199">
    <property type="entry name" value="WAP"/>
    <property type="match status" value="1"/>
</dbReference>
<proteinExistence type="predicted"/>
<evidence type="ECO:0000256" key="3">
    <source>
        <dbReference type="ARBA" id="ARBA00022690"/>
    </source>
</evidence>
<evidence type="ECO:0000256" key="8">
    <source>
        <dbReference type="ARBA" id="ARBA00040032"/>
    </source>
</evidence>
<dbReference type="PANTHER" id="PTHR19441">
    <property type="entry name" value="WHEY ACDIC PROTEIN WAP"/>
    <property type="match status" value="1"/>
</dbReference>
<evidence type="ECO:0000259" key="11">
    <source>
        <dbReference type="PROSITE" id="PS51390"/>
    </source>
</evidence>
<dbReference type="PROSITE" id="PS51390">
    <property type="entry name" value="WAP"/>
    <property type="match status" value="2"/>
</dbReference>
<dbReference type="InterPro" id="IPR036645">
    <property type="entry name" value="Elafin-like_sf"/>
</dbReference>
<dbReference type="Pfam" id="PF00095">
    <property type="entry name" value="WAP"/>
    <property type="match status" value="2"/>
</dbReference>
<dbReference type="FunFam" id="4.10.75.10:FF:000001">
    <property type="entry name" value="Anosmin 1"/>
    <property type="match status" value="2"/>
</dbReference>
<dbReference type="GO" id="GO:0019731">
    <property type="term" value="P:antibacterial humoral response"/>
    <property type="evidence" value="ECO:0007669"/>
    <property type="project" value="TreeGrafter"/>
</dbReference>
<keyword evidence="3" id="KW-0646">Protease inhibitor</keyword>
<evidence type="ECO:0000256" key="2">
    <source>
        <dbReference type="ARBA" id="ARBA00022525"/>
    </source>
</evidence>
<comment type="subcellular location">
    <subcellularLocation>
        <location evidence="1">Secreted</location>
    </subcellularLocation>
</comment>
<comment type="subunit">
    <text evidence="7">Homotrimer; disulfide-linked.</text>
</comment>
<dbReference type="PANTHER" id="PTHR19441:SF34">
    <property type="entry name" value="WAP FOUR-DISULFIDE CORE DOMAIN PROTEIN 2"/>
    <property type="match status" value="1"/>
</dbReference>
<evidence type="ECO:0000256" key="10">
    <source>
        <dbReference type="SAM" id="MobiDB-lite"/>
    </source>
</evidence>
<dbReference type="Proteomes" id="UP000092124">
    <property type="component" value="Unassembled WGS sequence"/>
</dbReference>
<keyword evidence="9" id="KW-0062">Aspartic protease inhibitor</keyword>
<keyword evidence="6" id="KW-1015">Disulfide bond</keyword>
<feature type="domain" description="WAP" evidence="11">
    <location>
        <begin position="130"/>
        <end position="178"/>
    </location>
</feature>
<keyword evidence="13" id="KW-1185">Reference proteome</keyword>
<evidence type="ECO:0000313" key="12">
    <source>
        <dbReference type="EMBL" id="OBS81336.1"/>
    </source>
</evidence>
<dbReference type="OrthoDB" id="6060011at2759"/>
<dbReference type="EMBL" id="LZPO01017281">
    <property type="protein sequence ID" value="OBS81336.1"/>
    <property type="molecule type" value="Genomic_DNA"/>
</dbReference>
<dbReference type="GO" id="GO:0005615">
    <property type="term" value="C:extracellular space"/>
    <property type="evidence" value="ECO:0007669"/>
    <property type="project" value="TreeGrafter"/>
</dbReference>
<dbReference type="Gene3D" id="4.10.75.10">
    <property type="entry name" value="Elafin-like"/>
    <property type="match status" value="2"/>
</dbReference>
<evidence type="ECO:0000256" key="6">
    <source>
        <dbReference type="ARBA" id="ARBA00023157"/>
    </source>
</evidence>
<keyword evidence="4" id="KW-0732">Signal</keyword>
<dbReference type="GO" id="GO:0004867">
    <property type="term" value="F:serine-type endopeptidase inhibitor activity"/>
    <property type="evidence" value="ECO:0007669"/>
    <property type="project" value="TreeGrafter"/>
</dbReference>
<comment type="caution">
    <text evidence="12">The sequence shown here is derived from an EMBL/GenBank/DDBJ whole genome shotgun (WGS) entry which is preliminary data.</text>
</comment>
<feature type="compositionally biased region" description="Polar residues" evidence="10">
    <location>
        <begin position="98"/>
        <end position="117"/>
    </location>
</feature>
<evidence type="ECO:0000313" key="13">
    <source>
        <dbReference type="Proteomes" id="UP000092124"/>
    </source>
</evidence>
<dbReference type="SUPFAM" id="SSF57256">
    <property type="entry name" value="Elafin-like"/>
    <property type="match status" value="2"/>
</dbReference>
<keyword evidence="5" id="KW-0677">Repeat</keyword>
<dbReference type="InterPro" id="IPR008197">
    <property type="entry name" value="WAP_dom"/>
</dbReference>
<dbReference type="InterPro" id="IPR050514">
    <property type="entry name" value="WAP_four-disulfide_core"/>
</dbReference>
<evidence type="ECO:0000256" key="5">
    <source>
        <dbReference type="ARBA" id="ARBA00022737"/>
    </source>
</evidence>
<keyword evidence="2" id="KW-0964">Secreted</keyword>
<accession>A0A1A6HSU9</accession>
<evidence type="ECO:0000256" key="1">
    <source>
        <dbReference type="ARBA" id="ARBA00004613"/>
    </source>
</evidence>
<dbReference type="GO" id="GO:0045087">
    <property type="term" value="P:innate immune response"/>
    <property type="evidence" value="ECO:0007669"/>
    <property type="project" value="TreeGrafter"/>
</dbReference>
<dbReference type="AlphaFoldDB" id="A0A1A6HSU9"/>